<dbReference type="SMART" id="SM01161">
    <property type="entry name" value="DUF1767"/>
    <property type="match status" value="1"/>
</dbReference>
<dbReference type="OrthoDB" id="341511at2759"/>
<dbReference type="EMBL" id="MU825396">
    <property type="protein sequence ID" value="KAJ7394247.1"/>
    <property type="molecule type" value="Genomic_DNA"/>
</dbReference>
<dbReference type="Gene3D" id="2.40.50.770">
    <property type="entry name" value="RecQ-mediated genome instability protein Rmi1, C-terminal domain"/>
    <property type="match status" value="1"/>
</dbReference>
<keyword evidence="6" id="KW-0808">Transferase</keyword>
<dbReference type="InterPro" id="IPR044881">
    <property type="entry name" value="RMI1_N_N_sf"/>
</dbReference>
<comment type="similarity">
    <text evidence="1">Belongs to the RMI1 family.</text>
</comment>
<comment type="caution">
    <text evidence="6">The sequence shown here is derived from an EMBL/GenBank/DDBJ whole genome shotgun (WGS) entry which is preliminary data.</text>
</comment>
<dbReference type="GO" id="GO:0031422">
    <property type="term" value="C:RecQ family helicase-topoisomerase III complex"/>
    <property type="evidence" value="ECO:0007669"/>
    <property type="project" value="TreeGrafter"/>
</dbReference>
<evidence type="ECO:0000256" key="3">
    <source>
        <dbReference type="SAM" id="MobiDB-lite"/>
    </source>
</evidence>
<reference evidence="6" key="1">
    <citation type="submission" date="2023-01" db="EMBL/GenBank/DDBJ databases">
        <title>Genome assembly of the deep-sea coral Lophelia pertusa.</title>
        <authorList>
            <person name="Herrera S."/>
            <person name="Cordes E."/>
        </authorList>
    </citation>
    <scope>NUCLEOTIDE SEQUENCE</scope>
    <source>
        <strain evidence="6">USNM1676648</strain>
        <tissue evidence="6">Polyp</tissue>
    </source>
</reference>
<dbReference type="GO" id="GO:0000724">
    <property type="term" value="P:double-strand break repair via homologous recombination"/>
    <property type="evidence" value="ECO:0007669"/>
    <property type="project" value="TreeGrafter"/>
</dbReference>
<feature type="domain" description="RecQ mediated genome instability protein 1 OB-fold" evidence="4">
    <location>
        <begin position="63"/>
        <end position="187"/>
    </location>
</feature>
<sequence>MAAVRQWLGSRNVFTQNDWLEACINFVKEDNEGKQLSSVQLNELVYEQWLMAEIDDSSLPRLPEGLGNRDICKLEGNFNLQINSVLNVGESAYSQIQKLKGQDDPQELNYRANPSEPKIKPSRMLLLELTDGTQTVYGMEYQLIPSLKVNTPPGTKIQVSGHITCRLGALLLTPSNVKVLGGKPYAADREKLILEYPASSHKCSDLLVSVGQDPPEKPGVIKTEALGNEETNVNQITIHDNAASDVITYNDANRRNNSTAGLSNNNHIGNTGNSEHKGQLKQQRPRVPRGIQGAVPTNSSRDFKNGGINSKMEKVENQDFFDDDDDILAAVADDDYFALEEDFDMEQIDQLEMGLQNNSHATANKQTTNSNMITHENEDIELPYDDEIFEVDFVEEDLLAEAADSFEIKPLHQRICNEESLGITHRSKNSRISNSSSMEFSSHARNSSSTSNTTNIQTPSDVDFRQPKDANCTLNNVKTEPISQTITQDLILVVLLSKQG</sequence>
<dbReference type="PANTHER" id="PTHR14790:SF15">
    <property type="entry name" value="RECQ-MEDIATED GENOME INSTABILITY PROTEIN 1"/>
    <property type="match status" value="1"/>
</dbReference>
<accession>A0A9X0A6I8</accession>
<dbReference type="GO" id="GO:0016746">
    <property type="term" value="F:acyltransferase activity"/>
    <property type="evidence" value="ECO:0007669"/>
    <property type="project" value="UniProtKB-KW"/>
</dbReference>
<dbReference type="GO" id="GO:0000712">
    <property type="term" value="P:resolution of meiotic recombination intermediates"/>
    <property type="evidence" value="ECO:0007669"/>
    <property type="project" value="TreeGrafter"/>
</dbReference>
<feature type="region of interest" description="Disordered" evidence="3">
    <location>
        <begin position="254"/>
        <end position="307"/>
    </location>
</feature>
<dbReference type="GO" id="GO:0016604">
    <property type="term" value="C:nuclear body"/>
    <property type="evidence" value="ECO:0007669"/>
    <property type="project" value="TreeGrafter"/>
</dbReference>
<evidence type="ECO:0000256" key="1">
    <source>
        <dbReference type="ARBA" id="ARBA00006395"/>
    </source>
</evidence>
<evidence type="ECO:0000313" key="7">
    <source>
        <dbReference type="Proteomes" id="UP001163046"/>
    </source>
</evidence>
<dbReference type="InterPro" id="IPR049363">
    <property type="entry name" value="RMI1_N"/>
</dbReference>
<proteinExistence type="inferred from homology"/>
<keyword evidence="6" id="KW-0012">Acyltransferase</keyword>
<evidence type="ECO:0000313" key="6">
    <source>
        <dbReference type="EMBL" id="KAJ7394247.1"/>
    </source>
</evidence>
<dbReference type="InterPro" id="IPR042470">
    <property type="entry name" value="RMI1_N_C_sf"/>
</dbReference>
<feature type="compositionally biased region" description="Polar residues" evidence="3">
    <location>
        <begin position="255"/>
        <end position="273"/>
    </location>
</feature>
<evidence type="ECO:0000259" key="5">
    <source>
        <dbReference type="Pfam" id="PF21000"/>
    </source>
</evidence>
<dbReference type="PANTHER" id="PTHR14790">
    <property type="entry name" value="RECQ-MEDIATED GENOME INSTABILITY PROTEIN 1 RMI1"/>
    <property type="match status" value="1"/>
</dbReference>
<organism evidence="6 7">
    <name type="scientific">Desmophyllum pertusum</name>
    <dbReference type="NCBI Taxonomy" id="174260"/>
    <lineage>
        <taxon>Eukaryota</taxon>
        <taxon>Metazoa</taxon>
        <taxon>Cnidaria</taxon>
        <taxon>Anthozoa</taxon>
        <taxon>Hexacorallia</taxon>
        <taxon>Scleractinia</taxon>
        <taxon>Caryophylliina</taxon>
        <taxon>Caryophylliidae</taxon>
        <taxon>Desmophyllum</taxon>
    </lineage>
</organism>
<dbReference type="InterPro" id="IPR013894">
    <property type="entry name" value="RMI1_OB"/>
</dbReference>
<feature type="domain" description="RMI1 N-terminal" evidence="5">
    <location>
        <begin position="17"/>
        <end position="56"/>
    </location>
</feature>
<dbReference type="Gene3D" id="1.10.8.1020">
    <property type="entry name" value="RecQ-mediated genome instability protein 1, N-terminal domain"/>
    <property type="match status" value="1"/>
</dbReference>
<dbReference type="AlphaFoldDB" id="A0A9X0A6I8"/>
<feature type="compositionally biased region" description="Low complexity" evidence="3">
    <location>
        <begin position="430"/>
        <end position="455"/>
    </location>
</feature>
<evidence type="ECO:0000256" key="2">
    <source>
        <dbReference type="ARBA" id="ARBA00018987"/>
    </source>
</evidence>
<protein>
    <recommendedName>
        <fullName evidence="2">RecQ-mediated genome instability protein 1</fullName>
    </recommendedName>
</protein>
<evidence type="ECO:0000259" key="4">
    <source>
        <dbReference type="Pfam" id="PF08585"/>
    </source>
</evidence>
<feature type="region of interest" description="Disordered" evidence="3">
    <location>
        <begin position="425"/>
        <end position="467"/>
    </location>
</feature>
<gene>
    <name evidence="6" type="primary">RMI1_1</name>
    <name evidence="6" type="ORF">OS493_000049</name>
</gene>
<dbReference type="Pfam" id="PF08585">
    <property type="entry name" value="RMI1_N_C"/>
    <property type="match status" value="1"/>
</dbReference>
<name>A0A9X0A6I8_9CNID</name>
<dbReference type="Proteomes" id="UP001163046">
    <property type="component" value="Unassembled WGS sequence"/>
</dbReference>
<keyword evidence="7" id="KW-1185">Reference proteome</keyword>
<dbReference type="Pfam" id="PF21000">
    <property type="entry name" value="RMI1_N_N"/>
    <property type="match status" value="1"/>
</dbReference>